<reference evidence="8 9" key="1">
    <citation type="submission" date="2024-10" db="EMBL/GenBank/DDBJ databases">
        <title>The Natural Products Discovery Center: Release of the First 8490 Sequenced Strains for Exploring Actinobacteria Biosynthetic Diversity.</title>
        <authorList>
            <person name="Kalkreuter E."/>
            <person name="Kautsar S.A."/>
            <person name="Yang D."/>
            <person name="Bader C.D."/>
            <person name="Teijaro C.N."/>
            <person name="Fluegel L."/>
            <person name="Davis C.M."/>
            <person name="Simpson J.R."/>
            <person name="Lauterbach L."/>
            <person name="Steele A.D."/>
            <person name="Gui C."/>
            <person name="Meng S."/>
            <person name="Li G."/>
            <person name="Viehrig K."/>
            <person name="Ye F."/>
            <person name="Su P."/>
            <person name="Kiefer A.F."/>
            <person name="Nichols A."/>
            <person name="Cepeda A.J."/>
            <person name="Yan W."/>
            <person name="Fan B."/>
            <person name="Jiang Y."/>
            <person name="Adhikari A."/>
            <person name="Zheng C.-J."/>
            <person name="Schuster L."/>
            <person name="Cowan T.M."/>
            <person name="Smanski M.J."/>
            <person name="Chevrette M.G."/>
            <person name="De Carvalho L.P.S."/>
            <person name="Shen B."/>
        </authorList>
    </citation>
    <scope>NUCLEOTIDE SEQUENCE [LARGE SCALE GENOMIC DNA]</scope>
    <source>
        <strain evidence="8 9">NPDC004119</strain>
    </source>
</reference>
<dbReference type="EMBL" id="JBIAMT010000005">
    <property type="protein sequence ID" value="MFF0499941.1"/>
    <property type="molecule type" value="Genomic_DNA"/>
</dbReference>
<comment type="similarity">
    <text evidence="1 7">Belongs to the cytochrome P450 family.</text>
</comment>
<evidence type="ECO:0000256" key="2">
    <source>
        <dbReference type="ARBA" id="ARBA00022617"/>
    </source>
</evidence>
<evidence type="ECO:0000313" key="8">
    <source>
        <dbReference type="EMBL" id="MFF0499941.1"/>
    </source>
</evidence>
<dbReference type="Proteomes" id="UP001601442">
    <property type="component" value="Unassembled WGS sequence"/>
</dbReference>
<comment type="caution">
    <text evidence="8">The sequence shown here is derived from an EMBL/GenBank/DDBJ whole genome shotgun (WGS) entry which is preliminary data.</text>
</comment>
<keyword evidence="3 7" id="KW-0479">Metal-binding</keyword>
<protein>
    <submittedName>
        <fullName evidence="8">Cytochrome P450</fullName>
    </submittedName>
</protein>
<dbReference type="RefSeq" id="WP_387398851.1">
    <property type="nucleotide sequence ID" value="NZ_JBIAMT010000005.1"/>
</dbReference>
<dbReference type="Pfam" id="PF00067">
    <property type="entry name" value="p450"/>
    <property type="match status" value="1"/>
</dbReference>
<evidence type="ECO:0000256" key="6">
    <source>
        <dbReference type="ARBA" id="ARBA00023033"/>
    </source>
</evidence>
<name>A0ABW6P9V3_9NOCA</name>
<evidence type="ECO:0000256" key="1">
    <source>
        <dbReference type="ARBA" id="ARBA00010617"/>
    </source>
</evidence>
<dbReference type="InterPro" id="IPR002397">
    <property type="entry name" value="Cyt_P450_B"/>
</dbReference>
<keyword evidence="6 7" id="KW-0503">Monooxygenase</keyword>
<dbReference type="InterPro" id="IPR001128">
    <property type="entry name" value="Cyt_P450"/>
</dbReference>
<dbReference type="SUPFAM" id="SSF48264">
    <property type="entry name" value="Cytochrome P450"/>
    <property type="match status" value="1"/>
</dbReference>
<dbReference type="PRINTS" id="PR00359">
    <property type="entry name" value="BP450"/>
</dbReference>
<evidence type="ECO:0000256" key="7">
    <source>
        <dbReference type="RuleBase" id="RU000461"/>
    </source>
</evidence>
<evidence type="ECO:0000256" key="5">
    <source>
        <dbReference type="ARBA" id="ARBA00023004"/>
    </source>
</evidence>
<dbReference type="InterPro" id="IPR017972">
    <property type="entry name" value="Cyt_P450_CS"/>
</dbReference>
<keyword evidence="2 7" id="KW-0349">Heme</keyword>
<evidence type="ECO:0000256" key="4">
    <source>
        <dbReference type="ARBA" id="ARBA00023002"/>
    </source>
</evidence>
<keyword evidence="5 7" id="KW-0408">Iron</keyword>
<evidence type="ECO:0000256" key="3">
    <source>
        <dbReference type="ARBA" id="ARBA00022723"/>
    </source>
</evidence>
<evidence type="ECO:0000313" key="9">
    <source>
        <dbReference type="Proteomes" id="UP001601442"/>
    </source>
</evidence>
<dbReference type="PANTHER" id="PTHR46696">
    <property type="entry name" value="P450, PUTATIVE (EUROFUNG)-RELATED"/>
    <property type="match status" value="1"/>
</dbReference>
<gene>
    <name evidence="8" type="ORF">ACFYU5_26310</name>
</gene>
<dbReference type="InterPro" id="IPR036396">
    <property type="entry name" value="Cyt_P450_sf"/>
</dbReference>
<keyword evidence="9" id="KW-1185">Reference proteome</keyword>
<sequence length="417" mass="46888">MTSSDTRPTVDFDHQSNHYAENWIETLDGIRSRCPVAWTDEHGGFWVLTKHADVGTAARDSDHFSTEHDVSGDGNGYGGIAIPQAPMRAIPLELDPPEATVIRNLLQKSFTPGAAQKWLPWLREAVDEQLDLIIEKGECDLIYDLGAVVPGRFTMKLLGLPESEWRTYALPFHDFMSPEGSDRHNQAITDLMLLAGRLYEHVSDRRREPRDDFITYLTQCEVDGEPLSEQMITEICFLIVAGGVDTTTSLFGDVVEWLSRHPEERAYLAEDFDRLQPAIEEFLRYFSPTQNNARTVRDDVEVGGQCLREGDRVMLSWAAANHDPDEFDSPEEVQLDRAPNRHLAFGVGHHRCLGSNFARVELRAMLEGVLTRMPDFVVDYERAQKYHSIGTVNGFLSVPATFTPGARLAAPTTETVD</sequence>
<accession>A0ABW6P9V3</accession>
<dbReference type="PROSITE" id="PS00086">
    <property type="entry name" value="CYTOCHROME_P450"/>
    <property type="match status" value="1"/>
</dbReference>
<dbReference type="Gene3D" id="1.10.630.10">
    <property type="entry name" value="Cytochrome P450"/>
    <property type="match status" value="1"/>
</dbReference>
<keyword evidence="4 7" id="KW-0560">Oxidoreductase</keyword>
<proteinExistence type="inferred from homology"/>
<organism evidence="8 9">
    <name type="scientific">Nocardia aobensis</name>
    <dbReference type="NCBI Taxonomy" id="257277"/>
    <lineage>
        <taxon>Bacteria</taxon>
        <taxon>Bacillati</taxon>
        <taxon>Actinomycetota</taxon>
        <taxon>Actinomycetes</taxon>
        <taxon>Mycobacteriales</taxon>
        <taxon>Nocardiaceae</taxon>
        <taxon>Nocardia</taxon>
    </lineage>
</organism>
<dbReference type="PANTHER" id="PTHR46696:SF6">
    <property type="entry name" value="P450, PUTATIVE (EUROFUNG)-RELATED"/>
    <property type="match status" value="1"/>
</dbReference>